<dbReference type="PANTHER" id="PTHR48107:SF16">
    <property type="entry name" value="NADPH-DEPENDENT ALDEHYDE REDUCTASE 1, CHLOROPLASTIC"/>
    <property type="match status" value="1"/>
</dbReference>
<gene>
    <name evidence="4" type="ORF">DFQ14_104191</name>
</gene>
<proteinExistence type="inferred from homology"/>
<dbReference type="Proteomes" id="UP000253495">
    <property type="component" value="Unassembled WGS sequence"/>
</dbReference>
<dbReference type="PRINTS" id="PR00080">
    <property type="entry name" value="SDRFAMILY"/>
</dbReference>
<dbReference type="InterPro" id="IPR002347">
    <property type="entry name" value="SDR_fam"/>
</dbReference>
<dbReference type="EMBL" id="QPJC01000004">
    <property type="protein sequence ID" value="RCW44602.1"/>
    <property type="molecule type" value="Genomic_DNA"/>
</dbReference>
<comment type="similarity">
    <text evidence="1">Belongs to the short-chain dehydrogenases/reductases (SDR) family.</text>
</comment>
<reference evidence="4 5" key="1">
    <citation type="submission" date="2018-07" db="EMBL/GenBank/DDBJ databases">
        <title>Genomic Encyclopedia of Type Strains, Phase III (KMG-III): the genomes of soil and plant-associated and newly described type strains.</title>
        <authorList>
            <person name="Whitman W."/>
        </authorList>
    </citation>
    <scope>NUCLEOTIDE SEQUENCE [LARGE SCALE GENOMIC DNA]</scope>
    <source>
        <strain evidence="4 5">CECT 8575</strain>
    </source>
</reference>
<dbReference type="InterPro" id="IPR020904">
    <property type="entry name" value="Sc_DH/Rdtase_CS"/>
</dbReference>
<evidence type="ECO:0000256" key="2">
    <source>
        <dbReference type="ARBA" id="ARBA00023002"/>
    </source>
</evidence>
<evidence type="ECO:0000256" key="1">
    <source>
        <dbReference type="ARBA" id="ARBA00006484"/>
    </source>
</evidence>
<dbReference type="FunFam" id="3.40.50.720:FF:000084">
    <property type="entry name" value="Short-chain dehydrogenase reductase"/>
    <property type="match status" value="1"/>
</dbReference>
<accession>A0A368VRN9</accession>
<evidence type="ECO:0000313" key="4">
    <source>
        <dbReference type="EMBL" id="RCW44602.1"/>
    </source>
</evidence>
<evidence type="ECO:0000256" key="3">
    <source>
        <dbReference type="SAM" id="MobiDB-lite"/>
    </source>
</evidence>
<dbReference type="InterPro" id="IPR036291">
    <property type="entry name" value="NAD(P)-bd_dom_sf"/>
</dbReference>
<dbReference type="SUPFAM" id="SSF51735">
    <property type="entry name" value="NAD(P)-binding Rossmann-fold domains"/>
    <property type="match status" value="1"/>
</dbReference>
<dbReference type="PANTHER" id="PTHR48107">
    <property type="entry name" value="NADPH-DEPENDENT ALDEHYDE REDUCTASE-LIKE PROTEIN, CHLOROPLASTIC-RELATED"/>
    <property type="match status" value="1"/>
</dbReference>
<organism evidence="4 5">
    <name type="scientific">Halopolyspora algeriensis</name>
    <dbReference type="NCBI Taxonomy" id="1500506"/>
    <lineage>
        <taxon>Bacteria</taxon>
        <taxon>Bacillati</taxon>
        <taxon>Actinomycetota</taxon>
        <taxon>Actinomycetes</taxon>
        <taxon>Actinomycetes incertae sedis</taxon>
        <taxon>Halopolyspora</taxon>
    </lineage>
</organism>
<dbReference type="Gene3D" id="3.40.50.720">
    <property type="entry name" value="NAD(P)-binding Rossmann-like Domain"/>
    <property type="match status" value="1"/>
</dbReference>
<keyword evidence="5" id="KW-1185">Reference proteome</keyword>
<dbReference type="PROSITE" id="PS00061">
    <property type="entry name" value="ADH_SHORT"/>
    <property type="match status" value="1"/>
</dbReference>
<dbReference type="PRINTS" id="PR00081">
    <property type="entry name" value="GDHRDH"/>
</dbReference>
<evidence type="ECO:0000313" key="5">
    <source>
        <dbReference type="Proteomes" id="UP000253495"/>
    </source>
</evidence>
<comment type="caution">
    <text evidence="4">The sequence shown here is derived from an EMBL/GenBank/DDBJ whole genome shotgun (WGS) entry which is preliminary data.</text>
</comment>
<feature type="region of interest" description="Disordered" evidence="3">
    <location>
        <begin position="1"/>
        <end position="27"/>
    </location>
</feature>
<protein>
    <submittedName>
        <fullName evidence="4">NAD(P)-dependent dehydrogenase (Short-subunit alcohol dehydrogenase family)</fullName>
    </submittedName>
</protein>
<dbReference type="AlphaFoldDB" id="A0A368VRN9"/>
<sequence length="287" mass="30675">MTRREQAPGQQQKPPGSTGEMEPEPDDEMRAYVGRGLLDGARTLVTGGDSGIGRAVSVAFAKEGADVAVVYFDSSEDDDAEHTASLVRQEGKRCLLYKGDLASEEYCGHVVDDVVDGLGGLDVLVNHAGTQYVESDFTRISTEQFDRTFKVNVYSMFWVIRAALPHLTRGNSIINTGSVNGLRGNKSMMDYATSKSAVHTLTKSLAQSLAQSGVRVNCVAPGPVWTPLIPSTFPEGKVEGFGGQAPMGRMGHPDEIAPSYVFLASELLSSYYTGQVLAPIGGETHPG</sequence>
<dbReference type="Pfam" id="PF13561">
    <property type="entry name" value="adh_short_C2"/>
    <property type="match status" value="1"/>
</dbReference>
<dbReference type="GO" id="GO:0016614">
    <property type="term" value="F:oxidoreductase activity, acting on CH-OH group of donors"/>
    <property type="evidence" value="ECO:0007669"/>
    <property type="project" value="UniProtKB-ARBA"/>
</dbReference>
<name>A0A368VRN9_9ACTN</name>
<keyword evidence="2" id="KW-0560">Oxidoreductase</keyword>